<accession>A0ABT9W6C7</accession>
<keyword evidence="4" id="KW-1185">Reference proteome</keyword>
<dbReference type="Proteomes" id="UP001233836">
    <property type="component" value="Unassembled WGS sequence"/>
</dbReference>
<dbReference type="Pfam" id="PF07833">
    <property type="entry name" value="Cu_amine_oxidN1"/>
    <property type="match status" value="1"/>
</dbReference>
<organism evidence="3 4">
    <name type="scientific">Paenibacillus tundrae</name>
    <dbReference type="NCBI Taxonomy" id="528187"/>
    <lineage>
        <taxon>Bacteria</taxon>
        <taxon>Bacillati</taxon>
        <taxon>Bacillota</taxon>
        <taxon>Bacilli</taxon>
        <taxon>Bacillales</taxon>
        <taxon>Paenibacillaceae</taxon>
        <taxon>Paenibacillus</taxon>
    </lineage>
</organism>
<name>A0ABT9W6C7_9BACL</name>
<dbReference type="InterPro" id="IPR016047">
    <property type="entry name" value="M23ase_b-sheet_dom"/>
</dbReference>
<dbReference type="GO" id="GO:0016787">
    <property type="term" value="F:hydrolase activity"/>
    <property type="evidence" value="ECO:0007669"/>
    <property type="project" value="UniProtKB-KW"/>
</dbReference>
<evidence type="ECO:0000313" key="3">
    <source>
        <dbReference type="EMBL" id="MDQ0168790.1"/>
    </source>
</evidence>
<dbReference type="EMBL" id="JAUSTI010000001">
    <property type="protein sequence ID" value="MDQ0168790.1"/>
    <property type="molecule type" value="Genomic_DNA"/>
</dbReference>
<dbReference type="Pfam" id="PF01551">
    <property type="entry name" value="Peptidase_M23"/>
    <property type="match status" value="1"/>
</dbReference>
<dbReference type="Gene3D" id="3.30.457.10">
    <property type="entry name" value="Copper amine oxidase-like, N-terminal domain"/>
    <property type="match status" value="1"/>
</dbReference>
<dbReference type="RefSeq" id="WP_307212127.1">
    <property type="nucleotide sequence ID" value="NZ_JAUSTI010000001.1"/>
</dbReference>
<dbReference type="InterPro" id="IPR011055">
    <property type="entry name" value="Dup_hybrid_motif"/>
</dbReference>
<proteinExistence type="predicted"/>
<dbReference type="PANTHER" id="PTHR21666:SF286">
    <property type="entry name" value="LIPOPROTEIN NLPD"/>
    <property type="match status" value="1"/>
</dbReference>
<dbReference type="SUPFAM" id="SSF51261">
    <property type="entry name" value="Duplicated hybrid motif"/>
    <property type="match status" value="1"/>
</dbReference>
<protein>
    <submittedName>
        <fullName evidence="3">Murein DD-endopeptidase MepM/ murein hydrolase activator NlpD</fullName>
    </submittedName>
</protein>
<evidence type="ECO:0000313" key="4">
    <source>
        <dbReference type="Proteomes" id="UP001233836"/>
    </source>
</evidence>
<dbReference type="InterPro" id="IPR050570">
    <property type="entry name" value="Cell_wall_metabolism_enzyme"/>
</dbReference>
<feature type="domain" description="Copper amine oxidase-like N-terminal" evidence="2">
    <location>
        <begin position="173"/>
        <end position="211"/>
    </location>
</feature>
<keyword evidence="3" id="KW-0378">Hydrolase</keyword>
<dbReference type="PANTHER" id="PTHR21666">
    <property type="entry name" value="PEPTIDASE-RELATED"/>
    <property type="match status" value="1"/>
</dbReference>
<gene>
    <name evidence="3" type="ORF">J2T19_000227</name>
</gene>
<evidence type="ECO:0000259" key="1">
    <source>
        <dbReference type="Pfam" id="PF01551"/>
    </source>
</evidence>
<dbReference type="SUPFAM" id="SSF55383">
    <property type="entry name" value="Copper amine oxidase, domain N"/>
    <property type="match status" value="1"/>
</dbReference>
<dbReference type="InterPro" id="IPR012854">
    <property type="entry name" value="Cu_amine_oxidase-like_N"/>
</dbReference>
<dbReference type="InterPro" id="IPR036582">
    <property type="entry name" value="Mao_N_sf"/>
</dbReference>
<comment type="caution">
    <text evidence="3">The sequence shown here is derived from an EMBL/GenBank/DDBJ whole genome shotgun (WGS) entry which is preliminary data.</text>
</comment>
<feature type="domain" description="M23ase beta-sheet core" evidence="1">
    <location>
        <begin position="25"/>
        <end position="123"/>
    </location>
</feature>
<reference evidence="3 4" key="1">
    <citation type="submission" date="2023-07" db="EMBL/GenBank/DDBJ databases">
        <title>Sorghum-associated microbial communities from plants grown in Nebraska, USA.</title>
        <authorList>
            <person name="Schachtman D."/>
        </authorList>
    </citation>
    <scope>NUCLEOTIDE SEQUENCE [LARGE SCALE GENOMIC DNA]</scope>
    <source>
        <strain evidence="3 4">DS1314</strain>
    </source>
</reference>
<sequence length="212" mass="22740">MNPFESYRLTSPFGYRIHPVHKTKKFHRGVDLVVSPSTGPIYAFVAGEVLHAKMGATGSGFGGYGITVAIKDDKGFLHVYAHLSSAAVSVGQRVKRGQEVGKQGSTGVSTGPHLHYEVRKVCTPQYGYTATESGVVEPTEYLRNYYANETKGEAEVKKDVKATVNVGGKKVGEGYVEGGVTYVPVRVIAEALGAKVSWDAKTKTVTITKEGV</sequence>
<dbReference type="CDD" id="cd12797">
    <property type="entry name" value="M23_peptidase"/>
    <property type="match status" value="1"/>
</dbReference>
<evidence type="ECO:0000259" key="2">
    <source>
        <dbReference type="Pfam" id="PF07833"/>
    </source>
</evidence>
<dbReference type="Gene3D" id="2.70.70.10">
    <property type="entry name" value="Glucose Permease (Domain IIA)"/>
    <property type="match status" value="1"/>
</dbReference>